<dbReference type="AlphaFoldDB" id="A0A7K4SKX1"/>
<evidence type="ECO:0000256" key="4">
    <source>
        <dbReference type="ARBA" id="ARBA00011667"/>
    </source>
</evidence>
<dbReference type="Proteomes" id="UP000574691">
    <property type="component" value="Unassembled WGS sequence"/>
</dbReference>
<comment type="similarity">
    <text evidence="3">Belongs to the RITA family.</text>
</comment>
<accession>A0A7K4SKX1</accession>
<evidence type="ECO:0000313" key="13">
    <source>
        <dbReference type="EMBL" id="NWQ85657.1"/>
    </source>
</evidence>
<feature type="non-terminal residue" evidence="13">
    <location>
        <position position="1"/>
    </location>
</feature>
<dbReference type="GO" id="GO:0051168">
    <property type="term" value="P:nuclear export"/>
    <property type="evidence" value="ECO:0007669"/>
    <property type="project" value="InterPro"/>
</dbReference>
<dbReference type="EMBL" id="VYXH01000598">
    <property type="protein sequence ID" value="NWQ85657.1"/>
    <property type="molecule type" value="Genomic_DNA"/>
</dbReference>
<protein>
    <recommendedName>
        <fullName evidence="5">RBPJ-interacting and tubulin-associated protein 1</fullName>
    </recommendedName>
    <alternativeName>
        <fullName evidence="11">RBPJ-interacting and tubulin-associated protein</fullName>
    </alternativeName>
</protein>
<name>A0A7K4SKX1_9CHAR</name>
<comment type="caution">
    <text evidence="13">The sequence shown here is derived from an EMBL/GenBank/DDBJ whole genome shotgun (WGS) entry which is preliminary data.</text>
</comment>
<evidence type="ECO:0000256" key="3">
    <source>
        <dbReference type="ARBA" id="ARBA00010906"/>
    </source>
</evidence>
<evidence type="ECO:0000256" key="5">
    <source>
        <dbReference type="ARBA" id="ARBA00014447"/>
    </source>
</evidence>
<keyword evidence="9" id="KW-0539">Nucleus</keyword>
<feature type="region of interest" description="Disordered" evidence="12">
    <location>
        <begin position="139"/>
        <end position="232"/>
    </location>
</feature>
<dbReference type="GO" id="GO:0015631">
    <property type="term" value="F:tubulin binding"/>
    <property type="evidence" value="ECO:0007669"/>
    <property type="project" value="InterPro"/>
</dbReference>
<comment type="subunit">
    <text evidence="4">Interacts with RBPJ/RBPSUH.</text>
</comment>
<feature type="non-terminal residue" evidence="13">
    <location>
        <position position="232"/>
    </location>
</feature>
<sequence length="232" mass="24996">GREPRRARASFVDESLFGNPAGARPAPPGFAPPWAVVAVPGSGSPRPRSKRRLQSHTPSFCDESLFGAEPQGPAWAAPWMKKADVAKLHTLLWSPPPVPRNRPDLSPRSRETPVRALSSPAPVSLAAAAFEVGRKGKSCLWKHPESSSCSEGRRAPSRGRSQSLNRLNVPSDGLHLPSDNPKTERWKHQSPPTATATPRGPLMRSRSKSMSGPPLARSSTAVGGCKLRPPWK</sequence>
<keyword evidence="7" id="KW-0524">Neurogenesis</keyword>
<dbReference type="GO" id="GO:0007399">
    <property type="term" value="P:nervous system development"/>
    <property type="evidence" value="ECO:0007669"/>
    <property type="project" value="UniProtKB-KW"/>
</dbReference>
<dbReference type="InterPro" id="IPR031418">
    <property type="entry name" value="RITA1"/>
</dbReference>
<reference evidence="13 14" key="1">
    <citation type="submission" date="2019-09" db="EMBL/GenBank/DDBJ databases">
        <title>Bird 10,000 Genomes (B10K) Project - Family phase.</title>
        <authorList>
            <person name="Zhang G."/>
        </authorList>
    </citation>
    <scope>NUCLEOTIDE SEQUENCE [LARGE SCALE GENOMIC DNA]</scope>
    <source>
        <strain evidence="13">B10K-DU-001-64</strain>
        <tissue evidence="13">Muscle</tissue>
    </source>
</reference>
<evidence type="ECO:0000256" key="6">
    <source>
        <dbReference type="ARBA" id="ARBA00022490"/>
    </source>
</evidence>
<dbReference type="GO" id="GO:0005634">
    <property type="term" value="C:nucleus"/>
    <property type="evidence" value="ECO:0007669"/>
    <property type="project" value="UniProtKB-SubCell"/>
</dbReference>
<evidence type="ECO:0000256" key="8">
    <source>
        <dbReference type="ARBA" id="ARBA00022976"/>
    </source>
</evidence>
<dbReference type="Pfam" id="PF17066">
    <property type="entry name" value="RITA"/>
    <property type="match status" value="2"/>
</dbReference>
<feature type="compositionally biased region" description="Basic and acidic residues" evidence="12">
    <location>
        <begin position="101"/>
        <end position="113"/>
    </location>
</feature>
<comment type="subcellular location">
    <subcellularLocation>
        <location evidence="2">Cytoplasm</location>
    </subcellularLocation>
    <subcellularLocation>
        <location evidence="1">Nucleus</location>
    </subcellularLocation>
</comment>
<evidence type="ECO:0000256" key="10">
    <source>
        <dbReference type="ARBA" id="ARBA00024957"/>
    </source>
</evidence>
<dbReference type="GO" id="GO:0045746">
    <property type="term" value="P:negative regulation of Notch signaling pathway"/>
    <property type="evidence" value="ECO:0007669"/>
    <property type="project" value="TreeGrafter"/>
</dbReference>
<keyword evidence="8" id="KW-0914">Notch signaling pathway</keyword>
<evidence type="ECO:0000256" key="2">
    <source>
        <dbReference type="ARBA" id="ARBA00004496"/>
    </source>
</evidence>
<organism evidence="13 14">
    <name type="scientific">Burhinus bistriatus</name>
    <dbReference type="NCBI Taxonomy" id="240201"/>
    <lineage>
        <taxon>Eukaryota</taxon>
        <taxon>Metazoa</taxon>
        <taxon>Chordata</taxon>
        <taxon>Craniata</taxon>
        <taxon>Vertebrata</taxon>
        <taxon>Euteleostomi</taxon>
        <taxon>Archelosauria</taxon>
        <taxon>Archosauria</taxon>
        <taxon>Dinosauria</taxon>
        <taxon>Saurischia</taxon>
        <taxon>Theropoda</taxon>
        <taxon>Coelurosauria</taxon>
        <taxon>Aves</taxon>
        <taxon>Neognathae</taxon>
        <taxon>Neoaves</taxon>
        <taxon>Charadriiformes</taxon>
        <taxon>Burhinidae</taxon>
        <taxon>Burhinus</taxon>
    </lineage>
</organism>
<dbReference type="GO" id="GO:0007219">
    <property type="term" value="P:Notch signaling pathway"/>
    <property type="evidence" value="ECO:0007669"/>
    <property type="project" value="UniProtKB-KW"/>
</dbReference>
<feature type="compositionally biased region" description="Polar residues" evidence="12">
    <location>
        <begin position="159"/>
        <end position="168"/>
    </location>
</feature>
<evidence type="ECO:0000256" key="9">
    <source>
        <dbReference type="ARBA" id="ARBA00023242"/>
    </source>
</evidence>
<evidence type="ECO:0000313" key="14">
    <source>
        <dbReference type="Proteomes" id="UP000574691"/>
    </source>
</evidence>
<keyword evidence="14" id="KW-1185">Reference proteome</keyword>
<evidence type="ECO:0000256" key="7">
    <source>
        <dbReference type="ARBA" id="ARBA00022902"/>
    </source>
</evidence>
<evidence type="ECO:0000256" key="11">
    <source>
        <dbReference type="ARBA" id="ARBA00031318"/>
    </source>
</evidence>
<dbReference type="PANTHER" id="PTHR34917">
    <property type="entry name" value="RBPJ-INTERACTING AND TUBULIN-ASSOCIATED PROTEIN 1"/>
    <property type="match status" value="1"/>
</dbReference>
<dbReference type="PANTHER" id="PTHR34917:SF1">
    <property type="entry name" value="RBPJ-INTERACTING AND TUBULIN-ASSOCIATED PROTEIN 1"/>
    <property type="match status" value="1"/>
</dbReference>
<gene>
    <name evidence="13" type="primary">Rita1</name>
    <name evidence="13" type="ORF">BURBIS_R15238</name>
</gene>
<evidence type="ECO:0000256" key="1">
    <source>
        <dbReference type="ARBA" id="ARBA00004123"/>
    </source>
</evidence>
<keyword evidence="6" id="KW-0963">Cytoplasm</keyword>
<feature type="region of interest" description="Disordered" evidence="12">
    <location>
        <begin position="92"/>
        <end position="123"/>
    </location>
</feature>
<comment type="function">
    <text evidence="10">Tubulin-binding protein that acts as a negative regulator of Notch signaling pathway. Shuttles between the cytoplasm and the nucleus and mediates the nuclear export of RBPJ/RBPSUH, thereby preventing the interaction between RBPJ/RBPSUH and NICD product of Notch proteins (Notch intracellular domain), leading to down-regulate Notch-mediated transcription. May play a role in neurogenesis.</text>
</comment>
<proteinExistence type="inferred from homology"/>
<dbReference type="GO" id="GO:0005737">
    <property type="term" value="C:cytoplasm"/>
    <property type="evidence" value="ECO:0007669"/>
    <property type="project" value="UniProtKB-SubCell"/>
</dbReference>
<evidence type="ECO:0000256" key="12">
    <source>
        <dbReference type="SAM" id="MobiDB-lite"/>
    </source>
</evidence>